<dbReference type="AlphaFoldDB" id="A0A4P6M1Y1"/>
<dbReference type="EMBL" id="CP035945">
    <property type="protein sequence ID" value="QBE97337.1"/>
    <property type="molecule type" value="Genomic_DNA"/>
</dbReference>
<evidence type="ECO:0000313" key="1">
    <source>
        <dbReference type="EMBL" id="QBE97337.1"/>
    </source>
</evidence>
<reference evidence="1 2" key="1">
    <citation type="submission" date="2019-01" db="EMBL/GenBank/DDBJ databases">
        <title>PMF-metabolizing Aryl O-demethylase.</title>
        <authorList>
            <person name="Kim M."/>
        </authorList>
    </citation>
    <scope>NUCLEOTIDE SEQUENCE [LARGE SCALE GENOMIC DNA]</scope>
    <source>
        <strain evidence="1 2">PMF1</strain>
    </source>
</reference>
<protein>
    <submittedName>
        <fullName evidence="1">Uncharacterized protein</fullName>
    </submittedName>
</protein>
<evidence type="ECO:0000313" key="2">
    <source>
        <dbReference type="Proteomes" id="UP000289794"/>
    </source>
</evidence>
<proteinExistence type="predicted"/>
<accession>A0A4P6M1Y1</accession>
<organism evidence="1 2">
    <name type="scientific">Blautia producta</name>
    <dbReference type="NCBI Taxonomy" id="33035"/>
    <lineage>
        <taxon>Bacteria</taxon>
        <taxon>Bacillati</taxon>
        <taxon>Bacillota</taxon>
        <taxon>Clostridia</taxon>
        <taxon>Lachnospirales</taxon>
        <taxon>Lachnospiraceae</taxon>
        <taxon>Blautia</taxon>
    </lineage>
</organism>
<sequence>MLLITDAAIGITIWALLFRKQTPELAPDYAPQEAEEYAESVEKISWAPKESRKRLLDIAVNNLREFADGNCVNVVNR</sequence>
<dbReference type="KEGG" id="bpro:PMF13cell1_02893"/>
<name>A0A4P6M1Y1_9FIRM</name>
<dbReference type="Proteomes" id="UP000289794">
    <property type="component" value="Chromosome"/>
</dbReference>
<gene>
    <name evidence="1" type="ORF">PMF13cell1_02893</name>
</gene>